<dbReference type="STRING" id="114155.A0A4Q9Q6N8"/>
<feature type="compositionally biased region" description="Low complexity" evidence="1">
    <location>
        <begin position="487"/>
        <end position="497"/>
    </location>
</feature>
<feature type="compositionally biased region" description="Low complexity" evidence="1">
    <location>
        <begin position="10"/>
        <end position="22"/>
    </location>
</feature>
<feature type="region of interest" description="Disordered" evidence="1">
    <location>
        <begin position="484"/>
        <end position="506"/>
    </location>
</feature>
<dbReference type="InterPro" id="IPR036047">
    <property type="entry name" value="F-box-like_dom_sf"/>
</dbReference>
<dbReference type="SUPFAM" id="SSF52047">
    <property type="entry name" value="RNI-like"/>
    <property type="match status" value="1"/>
</dbReference>
<sequence>MVVTTGKQQSAADPSKKASTTAKARRKSSGAGGRKKLTDFNKFMQTEVARLKQENPDMPHKDRFKLVIDNWNKQKESKIPSSSSLSLWWIGPAVSGRSQTASAPAAIIDCTAFSVMYVIASVGRRGMEQPRATASGSEWENIIGMLSLQSLAAYIMLSAPPKHLLPLYLLSHQHSLELLSLAMSQTHDIDNDDSFFPFDLYEPLNGSHRLKESVQEPQHPLSDSHDHPRSLSSFSAPVLPLDWYYNNIPTHDEMATDVASSPSKGKGVSKPLYIQGREPVDIQIDVLQAAGSSSSAGNFSLAHAWSESSPSIVDPSHIQLAHFHDPALNNSPDFLCADELENVGESSGFSAKGKGRERPPVLPPLVFMSPSLDYDGAEWPSSLSSVSMSPQTAGPSSYGSGFASIAESESGQSASIGHDVTPPVSPDAPAHIPARRRSLSNISLRSTRSLSALSISKVKVKLAASKGPGNIARKLLFRRRAETVPIPTTSSTTATAPNEQTTDADLHGSNSCFMPWARDLKSCTSPPQGTLIDIDVDLSSGMIPPVSPLYRLGPPSGSAVLRTKGRSYSSPFPLISSPLDIVPTTPAEISQPIPVIVPNHFDEYLPRELRILVLAMLVDLHEADHRRLVSSGKWTAIRAGLSRNRHVGVEKGVRELLKLSRVSKAWQSLVYDGQLWARLPRLPPSVLARLCGRAGGFVKRVEFTGLADLSSDALVEITDGLCIEPLQSAVLAHTRITTIDLHGCTALTTRSLHYLLIRSPALQTLNVKGLAAVNNRTCAILSMHCRNLVSLDASRCSNLDGEGISYLASSTLERGERLRLKVLRLTWLARVTDDMMRNLGRAAPDLEVLDLSYAVPLHNSAVEAFVSLTEEEAKELEAVQLTAREAGRDPADPTRYWRRVTRLRHLALSSCILLTDHALSHLAHAVPRLEFLELAGIGPDLRDDGLVRLLDTTPYIRRVDLEDASEITDAVLAALTPRQDASANVNANAPASLSSPLSRGAPQPPVPQPGHALEHLVISYAGNVTNDALLALIRGCTRLRALEADNTRMSSAVAREFVRRARERRLVDPALVAIDCRGVGEYAVKELTPHTRPRRGWRAWEAKKLAYLDGRDEEGLGVGQDECDETRVVLKTFYSWQTVDAVRAAREKKRKAAKRAGNGSGSSAGTADADFATGRTRWWAPSGRRSGAGSPLLLEGPDGRDGCTIM</sequence>
<evidence type="ECO:0000256" key="1">
    <source>
        <dbReference type="SAM" id="MobiDB-lite"/>
    </source>
</evidence>
<protein>
    <submittedName>
        <fullName evidence="3">RNI-like protein</fullName>
    </submittedName>
</protein>
<feature type="compositionally biased region" description="Low complexity" evidence="1">
    <location>
        <begin position="1155"/>
        <end position="1169"/>
    </location>
</feature>
<gene>
    <name evidence="3" type="ORF">BD310DRAFT_965409</name>
</gene>
<proteinExistence type="predicted"/>
<reference evidence="3 4" key="1">
    <citation type="submission" date="2019-01" db="EMBL/GenBank/DDBJ databases">
        <title>Draft genome sequences of three monokaryotic isolates of the white-rot basidiomycete fungus Dichomitus squalens.</title>
        <authorList>
            <consortium name="DOE Joint Genome Institute"/>
            <person name="Lopez S.C."/>
            <person name="Andreopoulos B."/>
            <person name="Pangilinan J."/>
            <person name="Lipzen A."/>
            <person name="Riley R."/>
            <person name="Ahrendt S."/>
            <person name="Ng V."/>
            <person name="Barry K."/>
            <person name="Daum C."/>
            <person name="Grigoriev I.V."/>
            <person name="Hilden K.S."/>
            <person name="Makela M.R."/>
            <person name="de Vries R.P."/>
        </authorList>
    </citation>
    <scope>NUCLEOTIDE SEQUENCE [LARGE SCALE GENOMIC DNA]</scope>
    <source>
        <strain evidence="3 4">CBS 464.89</strain>
    </source>
</reference>
<dbReference type="Gene3D" id="3.80.10.10">
    <property type="entry name" value="Ribonuclease Inhibitor"/>
    <property type="match status" value="2"/>
</dbReference>
<accession>A0A4Q9Q6N8</accession>
<dbReference type="InterPro" id="IPR056775">
    <property type="entry name" value="YABBY_C"/>
</dbReference>
<dbReference type="InterPro" id="IPR032675">
    <property type="entry name" value="LRR_dom_sf"/>
</dbReference>
<dbReference type="EMBL" id="ML145093">
    <property type="protein sequence ID" value="TBU62621.1"/>
    <property type="molecule type" value="Genomic_DNA"/>
</dbReference>
<dbReference type="GO" id="GO:0019005">
    <property type="term" value="C:SCF ubiquitin ligase complex"/>
    <property type="evidence" value="ECO:0007669"/>
    <property type="project" value="TreeGrafter"/>
</dbReference>
<feature type="domain" description="YABBY protein C-terminal" evidence="2">
    <location>
        <begin position="40"/>
        <end position="74"/>
    </location>
</feature>
<dbReference type="AlphaFoldDB" id="A0A4Q9Q6N8"/>
<dbReference type="InterPro" id="IPR006553">
    <property type="entry name" value="Leu-rich_rpt_Cys-con_subtyp"/>
</dbReference>
<feature type="region of interest" description="Disordered" evidence="1">
    <location>
        <begin position="383"/>
        <end position="431"/>
    </location>
</feature>
<dbReference type="Proteomes" id="UP000292082">
    <property type="component" value="Unassembled WGS sequence"/>
</dbReference>
<feature type="region of interest" description="Disordered" evidence="1">
    <location>
        <begin position="1150"/>
        <end position="1169"/>
    </location>
</feature>
<dbReference type="Pfam" id="PF04690">
    <property type="entry name" value="YABBY"/>
    <property type="match status" value="1"/>
</dbReference>
<evidence type="ECO:0000259" key="2">
    <source>
        <dbReference type="Pfam" id="PF04690"/>
    </source>
</evidence>
<feature type="compositionally biased region" description="Basic and acidic residues" evidence="1">
    <location>
        <begin position="1197"/>
        <end position="1206"/>
    </location>
</feature>
<dbReference type="InterPro" id="IPR036910">
    <property type="entry name" value="HMG_box_dom_sf"/>
</dbReference>
<feature type="region of interest" description="Disordered" evidence="1">
    <location>
        <begin position="1"/>
        <end position="39"/>
    </location>
</feature>
<name>A0A4Q9Q6N8_9APHY</name>
<dbReference type="SUPFAM" id="SSF81383">
    <property type="entry name" value="F-box domain"/>
    <property type="match status" value="1"/>
</dbReference>
<evidence type="ECO:0000313" key="4">
    <source>
        <dbReference type="Proteomes" id="UP000292082"/>
    </source>
</evidence>
<feature type="compositionally biased region" description="Polar residues" evidence="1">
    <location>
        <begin position="390"/>
        <end position="399"/>
    </location>
</feature>
<dbReference type="SMART" id="SM00367">
    <property type="entry name" value="LRR_CC"/>
    <property type="match status" value="7"/>
</dbReference>
<dbReference type="SUPFAM" id="SSF47095">
    <property type="entry name" value="HMG-box"/>
    <property type="match status" value="1"/>
</dbReference>
<keyword evidence="4" id="KW-1185">Reference proteome</keyword>
<feature type="compositionally biased region" description="Low complexity" evidence="1">
    <location>
        <begin position="983"/>
        <end position="998"/>
    </location>
</feature>
<dbReference type="GO" id="GO:0031146">
    <property type="term" value="P:SCF-dependent proteasomal ubiquitin-dependent protein catabolic process"/>
    <property type="evidence" value="ECO:0007669"/>
    <property type="project" value="TreeGrafter"/>
</dbReference>
<dbReference type="PANTHER" id="PTHR13318">
    <property type="entry name" value="PARTNER OF PAIRED, ISOFORM B-RELATED"/>
    <property type="match status" value="1"/>
</dbReference>
<feature type="region of interest" description="Disordered" evidence="1">
    <location>
        <begin position="1175"/>
        <end position="1206"/>
    </location>
</feature>
<evidence type="ECO:0000313" key="3">
    <source>
        <dbReference type="EMBL" id="TBU62621.1"/>
    </source>
</evidence>
<organism evidence="3 4">
    <name type="scientific">Dichomitus squalens</name>
    <dbReference type="NCBI Taxonomy" id="114155"/>
    <lineage>
        <taxon>Eukaryota</taxon>
        <taxon>Fungi</taxon>
        <taxon>Dikarya</taxon>
        <taxon>Basidiomycota</taxon>
        <taxon>Agaricomycotina</taxon>
        <taxon>Agaricomycetes</taxon>
        <taxon>Polyporales</taxon>
        <taxon>Polyporaceae</taxon>
        <taxon>Dichomitus</taxon>
    </lineage>
</organism>
<feature type="region of interest" description="Disordered" evidence="1">
    <location>
        <begin position="983"/>
        <end position="1008"/>
    </location>
</feature>